<dbReference type="RefSeq" id="WP_124953908.1">
    <property type="nucleotide sequence ID" value="NZ_RRCH01000007.1"/>
</dbReference>
<name>A0A3P3RGV5_9EURY</name>
<organism evidence="1 2">
    <name type="scientific">Halocatena pleomorpha</name>
    <dbReference type="NCBI Taxonomy" id="1785090"/>
    <lineage>
        <taxon>Archaea</taxon>
        <taxon>Methanobacteriati</taxon>
        <taxon>Methanobacteriota</taxon>
        <taxon>Stenosarchaea group</taxon>
        <taxon>Halobacteria</taxon>
        <taxon>Halobacteriales</taxon>
        <taxon>Natronomonadaceae</taxon>
        <taxon>Halocatena</taxon>
    </lineage>
</organism>
<accession>A0A3P3RGV5</accession>
<dbReference type="AlphaFoldDB" id="A0A3P3RGV5"/>
<proteinExistence type="predicted"/>
<gene>
    <name evidence="1" type="ORF">EIK79_04285</name>
</gene>
<evidence type="ECO:0000313" key="2">
    <source>
        <dbReference type="Proteomes" id="UP000282322"/>
    </source>
</evidence>
<comment type="caution">
    <text evidence="1">The sequence shown here is derived from an EMBL/GenBank/DDBJ whole genome shotgun (WGS) entry which is preliminary data.</text>
</comment>
<dbReference type="Proteomes" id="UP000282322">
    <property type="component" value="Unassembled WGS sequence"/>
</dbReference>
<reference evidence="1 2" key="1">
    <citation type="submission" date="2018-11" db="EMBL/GenBank/DDBJ databases">
        <title>Taxonoimc description of Halomarina strain SPP-AMP-1.</title>
        <authorList>
            <person name="Pal Y."/>
            <person name="Srinivasana K."/>
            <person name="Verma A."/>
            <person name="Kumar P."/>
        </authorList>
    </citation>
    <scope>NUCLEOTIDE SEQUENCE [LARGE SCALE GENOMIC DNA]</scope>
    <source>
        <strain evidence="1 2">SPP-AMP-1</strain>
    </source>
</reference>
<sequence>MVKTIRVPEEYHRWLASHKRDDETMGETLRRLTHTPPPAEPIISDKQATETRDAIEKLRKSDRNRLTRVAERFWS</sequence>
<protein>
    <submittedName>
        <fullName evidence="1">Uncharacterized protein</fullName>
    </submittedName>
</protein>
<keyword evidence="2" id="KW-1185">Reference proteome</keyword>
<evidence type="ECO:0000313" key="1">
    <source>
        <dbReference type="EMBL" id="RRJ32682.1"/>
    </source>
</evidence>
<dbReference type="OrthoDB" id="9187at2157"/>
<dbReference type="EMBL" id="RRCH01000007">
    <property type="protein sequence ID" value="RRJ32682.1"/>
    <property type="molecule type" value="Genomic_DNA"/>
</dbReference>